<gene>
    <name evidence="1" type="ORF">SMRZ_LOCUS12825</name>
</gene>
<proteinExistence type="predicted"/>
<reference evidence="1 2" key="1">
    <citation type="submission" date="2018-11" db="EMBL/GenBank/DDBJ databases">
        <authorList>
            <consortium name="Pathogen Informatics"/>
        </authorList>
    </citation>
    <scope>NUCLEOTIDE SEQUENCE [LARGE SCALE GENOMIC DNA]</scope>
    <source>
        <strain evidence="1 2">Zambia</strain>
    </source>
</reference>
<accession>A0A183M9V0</accession>
<dbReference type="Proteomes" id="UP000277204">
    <property type="component" value="Unassembled WGS sequence"/>
</dbReference>
<evidence type="ECO:0000313" key="2">
    <source>
        <dbReference type="Proteomes" id="UP000277204"/>
    </source>
</evidence>
<dbReference type="AlphaFoldDB" id="A0A183M9V0"/>
<organism evidence="1 2">
    <name type="scientific">Schistosoma margrebowiei</name>
    <dbReference type="NCBI Taxonomy" id="48269"/>
    <lineage>
        <taxon>Eukaryota</taxon>
        <taxon>Metazoa</taxon>
        <taxon>Spiralia</taxon>
        <taxon>Lophotrochozoa</taxon>
        <taxon>Platyhelminthes</taxon>
        <taxon>Trematoda</taxon>
        <taxon>Digenea</taxon>
        <taxon>Strigeidida</taxon>
        <taxon>Schistosomatoidea</taxon>
        <taxon>Schistosomatidae</taxon>
        <taxon>Schistosoma</taxon>
    </lineage>
</organism>
<name>A0A183M9V0_9TREM</name>
<dbReference type="EMBL" id="UZAI01008556">
    <property type="protein sequence ID" value="VDP02326.1"/>
    <property type="molecule type" value="Genomic_DNA"/>
</dbReference>
<evidence type="ECO:0000313" key="1">
    <source>
        <dbReference type="EMBL" id="VDP02326.1"/>
    </source>
</evidence>
<keyword evidence="2" id="KW-1185">Reference proteome</keyword>
<sequence>MQAKTTSLAVACASVGLNMLKSKSKVFKFNTKNIIVITFDEETPEDVGNFQTSEVASILSKGGSQSPMKNSQLRTENLSSLISKLKHPRMIRTTEYSNNNNNNNNNNLFSNNSLLHEACQFTGKIKLIQMTQYTNKLHSWVDNL</sequence>
<protein>
    <submittedName>
        <fullName evidence="1">Uncharacterized protein</fullName>
    </submittedName>
</protein>